<dbReference type="Pfam" id="PF12056">
    <property type="entry name" value="DUF3537"/>
    <property type="match status" value="1"/>
</dbReference>
<keyword evidence="2" id="KW-1133">Transmembrane helix</keyword>
<protein>
    <submittedName>
        <fullName evidence="4">Uncharacterized protein LOC103705753</fullName>
    </submittedName>
</protein>
<feature type="compositionally biased region" description="Pro residues" evidence="1">
    <location>
        <begin position="13"/>
        <end position="29"/>
    </location>
</feature>
<dbReference type="InterPro" id="IPR021924">
    <property type="entry name" value="DUF3537"/>
</dbReference>
<dbReference type="AlphaFoldDB" id="A0A8B8J431"/>
<sequence length="415" mass="46108">MGENSETPTLAEDPPPPPPLLRPPSLPRPPSRVPLLEPDETLLGPALCRLVSFLAALGFHHRSSLMALVLSGFAFALLGIAVPVASICLSRCSGESCEEYQVERFEICVFVSDSSLAAISLICISRNLFKYGIRRFLFVDQHHGQTERFQKEYFRKIQDFFCLLLWWILPCLVVKITREIFRFVYIFHESIWKSIVVLLASIISWAYLIIIFLSACTLFNLVCNLQVIHFEDYSKLLERDADALVYLEEHTTGYGGKVNFTNAGGLAVSSVVQVVGVVLCLHAAAKISHRAQGVASVASRWHALITCSSCDSSQMRTTNSSANLEVIPANLLLADYSESDLESLDSAAVQSNSQLVSYMSSYHKRQALVMYLQSNPGGITIFGWTVDRALINTIFFLELTLVLFVLGITIVFPSK</sequence>
<feature type="region of interest" description="Disordered" evidence="1">
    <location>
        <begin position="1"/>
        <end position="29"/>
    </location>
</feature>
<evidence type="ECO:0000313" key="3">
    <source>
        <dbReference type="Proteomes" id="UP000228380"/>
    </source>
</evidence>
<evidence type="ECO:0000313" key="4">
    <source>
        <dbReference type="RefSeq" id="XP_026659905.2"/>
    </source>
</evidence>
<evidence type="ECO:0000256" key="1">
    <source>
        <dbReference type="SAM" id="MobiDB-lite"/>
    </source>
</evidence>
<evidence type="ECO:0000256" key="2">
    <source>
        <dbReference type="SAM" id="Phobius"/>
    </source>
</evidence>
<feature type="transmembrane region" description="Helical" evidence="2">
    <location>
        <begin position="196"/>
        <end position="222"/>
    </location>
</feature>
<dbReference type="PANTHER" id="PTHR31963">
    <property type="entry name" value="RAS GUANINE NUCLEOTIDE EXCHANGE FACTOR K"/>
    <property type="match status" value="1"/>
</dbReference>
<keyword evidence="2" id="KW-0812">Transmembrane</keyword>
<keyword evidence="2" id="KW-0472">Membrane</keyword>
<feature type="transmembrane region" description="Helical" evidence="2">
    <location>
        <begin position="157"/>
        <end position="176"/>
    </location>
</feature>
<dbReference type="KEGG" id="pda:103705753"/>
<reference evidence="3" key="1">
    <citation type="journal article" date="2019" name="Nat. Commun.">
        <title>Genome-wide association mapping of date palm fruit traits.</title>
        <authorList>
            <person name="Hazzouri K.M."/>
            <person name="Gros-Balthazard M."/>
            <person name="Flowers J.M."/>
            <person name="Copetti D."/>
            <person name="Lemansour A."/>
            <person name="Lebrun M."/>
            <person name="Masmoudi K."/>
            <person name="Ferrand S."/>
            <person name="Dhar M.I."/>
            <person name="Fresquez Z.A."/>
            <person name="Rosas U."/>
            <person name="Zhang J."/>
            <person name="Talag J."/>
            <person name="Lee S."/>
            <person name="Kudrna D."/>
            <person name="Powell R.F."/>
            <person name="Leitch I.J."/>
            <person name="Krueger R.R."/>
            <person name="Wing R.A."/>
            <person name="Amiri K.M.A."/>
            <person name="Purugganan M.D."/>
        </authorList>
    </citation>
    <scope>NUCLEOTIDE SEQUENCE [LARGE SCALE GENOMIC DNA]</scope>
    <source>
        <strain evidence="3">cv. Khalas</strain>
    </source>
</reference>
<dbReference type="OrthoDB" id="1897957at2759"/>
<proteinExistence type="predicted"/>
<dbReference type="RefSeq" id="XP_026659905.2">
    <property type="nucleotide sequence ID" value="XM_026804104.2"/>
</dbReference>
<reference evidence="4" key="2">
    <citation type="submission" date="2025-08" db="UniProtKB">
        <authorList>
            <consortium name="RefSeq"/>
        </authorList>
    </citation>
    <scope>IDENTIFICATION</scope>
    <source>
        <tissue evidence="4">Young leaves</tissue>
    </source>
</reference>
<dbReference type="PANTHER" id="PTHR31963:SF2">
    <property type="entry name" value="ZINC FINGER CONSTANS-LIKE PROTEIN (DUF3537)"/>
    <property type="match status" value="1"/>
</dbReference>
<feature type="transmembrane region" description="Helical" evidence="2">
    <location>
        <begin position="107"/>
        <end position="129"/>
    </location>
</feature>
<feature type="transmembrane region" description="Helical" evidence="2">
    <location>
        <begin position="390"/>
        <end position="412"/>
    </location>
</feature>
<name>A0A8B8J431_PHODC</name>
<accession>A0A8B8J431</accession>
<dbReference type="GeneID" id="103705753"/>
<organism evidence="3 4">
    <name type="scientific">Phoenix dactylifera</name>
    <name type="common">Date palm</name>
    <dbReference type="NCBI Taxonomy" id="42345"/>
    <lineage>
        <taxon>Eukaryota</taxon>
        <taxon>Viridiplantae</taxon>
        <taxon>Streptophyta</taxon>
        <taxon>Embryophyta</taxon>
        <taxon>Tracheophyta</taxon>
        <taxon>Spermatophyta</taxon>
        <taxon>Magnoliopsida</taxon>
        <taxon>Liliopsida</taxon>
        <taxon>Arecaceae</taxon>
        <taxon>Coryphoideae</taxon>
        <taxon>Phoeniceae</taxon>
        <taxon>Phoenix</taxon>
    </lineage>
</organism>
<gene>
    <name evidence="4" type="primary">LOC103705753</name>
</gene>
<feature type="transmembrane region" description="Helical" evidence="2">
    <location>
        <begin position="66"/>
        <end position="87"/>
    </location>
</feature>
<keyword evidence="3" id="KW-1185">Reference proteome</keyword>
<dbReference type="Proteomes" id="UP000228380">
    <property type="component" value="Chromosome 9"/>
</dbReference>